<dbReference type="CDD" id="cd10144">
    <property type="entry name" value="Peptidase_S74_CIMCD"/>
    <property type="match status" value="1"/>
</dbReference>
<accession>M1PRW7</accession>
<dbReference type="Pfam" id="PF13884">
    <property type="entry name" value="Peptidase_S74"/>
    <property type="match status" value="1"/>
</dbReference>
<keyword evidence="2" id="KW-1227">Viral tail protein</keyword>
<dbReference type="EMBL" id="HM559717">
    <property type="protein sequence ID" value="AGF91699.1"/>
    <property type="molecule type" value="Genomic_DNA"/>
</dbReference>
<dbReference type="InterPro" id="IPR036388">
    <property type="entry name" value="WH-like_DNA-bd_sf"/>
</dbReference>
<keyword evidence="7" id="KW-1185">Reference proteome</keyword>
<reference evidence="6" key="2">
    <citation type="submission" date="2012-12" db="EMBL/GenBank/DDBJ databases">
        <title>Genomics of marine cyanopodoviruses.</title>
        <authorList>
            <person name="Chen F."/>
            <person name="Huang S."/>
        </authorList>
    </citation>
    <scope>NUCLEOTIDE SEQUENCE [LARGE SCALE GENOMIC DNA]</scope>
</reference>
<reference evidence="4 7" key="1">
    <citation type="submission" date="2010-11" db="EMBL/GenBank/DDBJ databases">
        <title>The Genome Sequence of Synechococcus phage S-CBP4.</title>
        <authorList>
            <consortium name="The Broad Institute Genome Sequencing Platform"/>
            <person name="Henn M.R."/>
            <person name="Chen F."/>
            <person name="Wang K."/>
            <person name="Levin J."/>
            <person name="Malboeuf C."/>
            <person name="Casali M."/>
            <person name="Russ C."/>
            <person name="Lennon N."/>
            <person name="Chapman S.B."/>
            <person name="Erlich R."/>
            <person name="Young S.K."/>
            <person name="Yandava C."/>
            <person name="Zeng Q."/>
            <person name="Alvarado L."/>
            <person name="Anderson S."/>
            <person name="Berlin A."/>
            <person name="Chen Z."/>
            <person name="Freedman E."/>
            <person name="Gellesch M."/>
            <person name="Goldberg J."/>
            <person name="Green L."/>
            <person name="Griggs A."/>
            <person name="Gujja S."/>
            <person name="Heilman E.R."/>
            <person name="Heiman D."/>
            <person name="Hollinger A."/>
            <person name="Howarth C."/>
            <person name="Larson L."/>
            <person name="Mehta T."/>
            <person name="Pearson M."/>
            <person name="Roberts A."/>
            <person name="Ryan E."/>
            <person name="Saif S."/>
            <person name="Shea T."/>
            <person name="Shenoy N."/>
            <person name="Sisk P."/>
            <person name="Stolte C."/>
            <person name="Sykes S."/>
            <person name="White J."/>
            <person name="Haas B."/>
            <person name="Nusbaum C."/>
            <person name="Birren B."/>
        </authorList>
    </citation>
    <scope>NUCLEOTIDE SEQUENCE [LARGE SCALE GENOMIC DNA]</scope>
    <source>
        <strain evidence="4 7">S-CBP4</strain>
    </source>
</reference>
<keyword evidence="2" id="KW-0946">Virion</keyword>
<dbReference type="Proteomes" id="UP000030043">
    <property type="component" value="Segment"/>
</dbReference>
<organism evidence="4 7">
    <name type="scientific">Synechococcus phage S-CBP4</name>
    <dbReference type="NCBI Taxonomy" id="754059"/>
    <lineage>
        <taxon>Viruses</taxon>
        <taxon>Duplodnaviria</taxon>
        <taxon>Heunggongvirae</taxon>
        <taxon>Uroviricota</taxon>
        <taxon>Caudoviricetes</taxon>
        <taxon>Autographivirales</taxon>
        <taxon>Sechaudvirinae</taxon>
        <taxon>Poseidonvirus</taxon>
        <taxon>Poseidonvirus SCBP4</taxon>
    </lineage>
</organism>
<dbReference type="OrthoDB" id="20676at10239"/>
<gene>
    <name evidence="5" type="ORF">S-CBP4_0037</name>
    <name evidence="4" type="ORF">SVPG_00016</name>
</gene>
<dbReference type="InterPro" id="IPR030392">
    <property type="entry name" value="S74_ICA"/>
</dbReference>
<evidence type="ECO:0000313" key="4">
    <source>
        <dbReference type="EMBL" id="AGF91699.1"/>
    </source>
</evidence>
<name>M1PRW7_9CAUD</name>
<evidence type="ECO:0000259" key="3">
    <source>
        <dbReference type="PROSITE" id="PS51688"/>
    </source>
</evidence>
<dbReference type="Gene3D" id="1.10.10.10">
    <property type="entry name" value="Winged helix-like DNA-binding domain superfamily/Winged helix DNA-binding domain"/>
    <property type="match status" value="1"/>
</dbReference>
<evidence type="ECO:0000313" key="7">
    <source>
        <dbReference type="Proteomes" id="UP000297198"/>
    </source>
</evidence>
<dbReference type="GO" id="GO:0098015">
    <property type="term" value="C:virus tail"/>
    <property type="evidence" value="ECO:0007669"/>
    <property type="project" value="UniProtKB-KW"/>
</dbReference>
<protein>
    <recommendedName>
        <fullName evidence="3">Peptidase S74 domain-containing protein</fullName>
    </recommendedName>
</protein>
<evidence type="ECO:0000313" key="6">
    <source>
        <dbReference type="Proteomes" id="UP000030043"/>
    </source>
</evidence>
<evidence type="ECO:0000313" key="5">
    <source>
        <dbReference type="EMBL" id="AGK86644.1"/>
    </source>
</evidence>
<dbReference type="PROSITE" id="PS51688">
    <property type="entry name" value="ICA"/>
    <property type="match status" value="1"/>
</dbReference>
<dbReference type="EMBL" id="KC310804">
    <property type="protein sequence ID" value="AGK86644.1"/>
    <property type="molecule type" value="Genomic_DNA"/>
</dbReference>
<comment type="subcellular location">
    <subcellularLocation>
        <location evidence="1">Virion</location>
    </subcellularLocation>
</comment>
<dbReference type="KEGG" id="vg:22112691"/>
<dbReference type="RefSeq" id="YP_009103806.1">
    <property type="nucleotide sequence ID" value="NC_025464.1"/>
</dbReference>
<dbReference type="GeneID" id="22112691"/>
<reference evidence="5 6" key="3">
    <citation type="journal article" date="2015" name="PLoS ONE">
        <title>Comparative Genomic and Phylogenomic Analyses Reveal a Conserved Core Genome Shared by Estuarine and Oceanic Cyanopodoviruses.</title>
        <authorList>
            <person name="Huang S."/>
            <person name="Zhang S."/>
            <person name="Jiao N."/>
            <person name="Chen F."/>
        </authorList>
    </citation>
    <scope>NUCLEOTIDE SEQUENCE [LARGE SCALE GENOMIC DNA]</scope>
</reference>
<sequence>MAFPINPNPGDTYTDEYGTVWVYAGPINGWYRQTVIPVNDTTYIGSDGAPGGIGNNTEVVFNDNGSLASDSGLTYNKTTDALSGGAFVPTGSTVPSNGVYRPSANNVAISTNGTGRLFVDSSGNVGAGLSNQSSYYADWNQLVVGAASGSKGITIATGSSDAGTLAFADGTSLTDRYRGYIQYAHGTDSLAFATGATERLRITSDGKLGLGTSSPVAKLDVNGSIRFADSGIVGPIDLGLNDTTQSYYFGLSRLNALAARFNGMKVYNNANGASGQAASRIGFFTDISGVIASTERLTITEDGKVGIGTATPGRLLQVSNTSTSPFISILGAASNDGGLLFGDNASDGSGQIRYEHSVDAMYFVTALSERARIDSSGRLLVGTSSSNGINDDLLQVITNVGVTRYAASTGGAFLNLSKSRSATTGTNSLLSSGDALGTIQFNGADGSSWPTAALIKAEVDATPGVGDMPGRLVFSTTADGASSPTERMRIGSNGKATFTLAGGSLSIGGGTEPSIYRDSSGMSGLHFSNGNILPTDGAGTVSDNTIGWGAASYRWSVIYAATGTINTSDVNLKQDIESLNAAELSVASAIKTLIRKFRFTNAVADKGDDARIHVGVIAQEVEQAFVSAGLDPRRYGLFCEDELEDGTKRLGIRYDELLAFVIAAL</sequence>
<evidence type="ECO:0000256" key="1">
    <source>
        <dbReference type="ARBA" id="ARBA00004328"/>
    </source>
</evidence>
<proteinExistence type="predicted"/>
<evidence type="ECO:0000256" key="2">
    <source>
        <dbReference type="ARBA" id="ARBA00022732"/>
    </source>
</evidence>
<feature type="domain" description="Peptidase S74" evidence="3">
    <location>
        <begin position="568"/>
        <end position="665"/>
    </location>
</feature>
<dbReference type="Proteomes" id="UP000297198">
    <property type="component" value="Segment"/>
</dbReference>